<evidence type="ECO:0000256" key="2">
    <source>
        <dbReference type="ARBA" id="ARBA00007601"/>
    </source>
</evidence>
<evidence type="ECO:0000256" key="3">
    <source>
        <dbReference type="ARBA" id="ARBA00023015"/>
    </source>
</evidence>
<name>A0AAZ3Q909_ONCTS</name>
<evidence type="ECO:0000256" key="9">
    <source>
        <dbReference type="SAM" id="MobiDB-lite"/>
    </source>
</evidence>
<feature type="domain" description="Homeobox" evidence="11">
    <location>
        <begin position="50"/>
        <end position="123"/>
    </location>
</feature>
<keyword evidence="10" id="KW-0732">Signal</keyword>
<dbReference type="Proteomes" id="UP000694402">
    <property type="component" value="Unassembled WGS sequence"/>
</dbReference>
<dbReference type="SMART" id="SM00389">
    <property type="entry name" value="HOX"/>
    <property type="match status" value="1"/>
</dbReference>
<dbReference type="PANTHER" id="PTHR11850">
    <property type="entry name" value="HOMEOBOX PROTEIN TRANSCRIPTION FACTORS"/>
    <property type="match status" value="1"/>
</dbReference>
<organism evidence="12 13">
    <name type="scientific">Oncorhynchus tshawytscha</name>
    <name type="common">Chinook salmon</name>
    <name type="synonym">Salmo tshawytscha</name>
    <dbReference type="NCBI Taxonomy" id="74940"/>
    <lineage>
        <taxon>Eukaryota</taxon>
        <taxon>Metazoa</taxon>
        <taxon>Chordata</taxon>
        <taxon>Craniata</taxon>
        <taxon>Vertebrata</taxon>
        <taxon>Euteleostomi</taxon>
        <taxon>Actinopterygii</taxon>
        <taxon>Neopterygii</taxon>
        <taxon>Teleostei</taxon>
        <taxon>Protacanthopterygii</taxon>
        <taxon>Salmoniformes</taxon>
        <taxon>Salmonidae</taxon>
        <taxon>Salmoninae</taxon>
        <taxon>Oncorhynchus</taxon>
    </lineage>
</organism>
<protein>
    <recommendedName>
        <fullName evidence="11">Homeobox domain-containing protein</fullName>
    </recommendedName>
</protein>
<dbReference type="GO" id="GO:0006355">
    <property type="term" value="P:regulation of DNA-templated transcription"/>
    <property type="evidence" value="ECO:0007669"/>
    <property type="project" value="InterPro"/>
</dbReference>
<keyword evidence="13" id="KW-1185">Reference proteome</keyword>
<evidence type="ECO:0000256" key="1">
    <source>
        <dbReference type="ARBA" id="ARBA00004123"/>
    </source>
</evidence>
<feature type="chain" id="PRO_5044305823" description="Homeobox domain-containing protein" evidence="10">
    <location>
        <begin position="19"/>
        <end position="287"/>
    </location>
</feature>
<evidence type="ECO:0000256" key="6">
    <source>
        <dbReference type="ARBA" id="ARBA00023163"/>
    </source>
</evidence>
<keyword evidence="6" id="KW-0804">Transcription</keyword>
<comment type="subcellular location">
    <subcellularLocation>
        <location evidence="1 8">Nucleus</location>
    </subcellularLocation>
</comment>
<comment type="similarity">
    <text evidence="2">Belongs to the TALE/PBX homeobox family.</text>
</comment>
<dbReference type="InterPro" id="IPR008422">
    <property type="entry name" value="KN_HD"/>
</dbReference>
<gene>
    <name evidence="12" type="primary">LOC112241115</name>
</gene>
<accession>A0AAZ3Q909</accession>
<keyword evidence="4 8" id="KW-0238">DNA-binding</keyword>
<reference evidence="13" key="1">
    <citation type="journal article" date="2018" name="PLoS ONE">
        <title>Chinook salmon (Oncorhynchus tshawytscha) genome and transcriptome.</title>
        <authorList>
            <person name="Christensen K.A."/>
            <person name="Leong J.S."/>
            <person name="Sakhrani D."/>
            <person name="Biagi C.A."/>
            <person name="Minkley D.R."/>
            <person name="Withler R.E."/>
            <person name="Rondeau E.B."/>
            <person name="Koop B.F."/>
            <person name="Devlin R.H."/>
        </authorList>
    </citation>
    <scope>NUCLEOTIDE SEQUENCE [LARGE SCALE GENOMIC DNA]</scope>
</reference>
<evidence type="ECO:0000256" key="10">
    <source>
        <dbReference type="SAM" id="SignalP"/>
    </source>
</evidence>
<dbReference type="CDD" id="cd00086">
    <property type="entry name" value="homeodomain"/>
    <property type="match status" value="1"/>
</dbReference>
<dbReference type="SUPFAM" id="SSF46689">
    <property type="entry name" value="Homeodomain-like"/>
    <property type="match status" value="1"/>
</dbReference>
<evidence type="ECO:0000313" key="12">
    <source>
        <dbReference type="Ensembl" id="ENSOTSP00005124850.1"/>
    </source>
</evidence>
<sequence length="287" mass="30849">LSLSVSLSLSLSLCLCLSVSVSLSLSVSVSLYLSLSLSHSLSLPLPFSFRHLRRKRRNFSKQATEILNEYFYSHLSNPYPSEEAKEELAKKCSITVSQGVGTTITVSQVSNWFGNKRIRYKKNIGKFQEEANLYAAKTAVTATHAVAAAIHNSQANSPTTPNSGFQMKDEEFQLDSAESKNSLLTNMFTAGSSASFSLPNSGDMFMSMQSLNGASYQGAQVGANVQSQGDTIRHAISQTVGYNDGLRHPMYSPHSLNGNGGWHGAPTPSSVTSPNEGPGSVHSDTSN</sequence>
<evidence type="ECO:0000256" key="4">
    <source>
        <dbReference type="ARBA" id="ARBA00023125"/>
    </source>
</evidence>
<dbReference type="GeneTree" id="ENSGT00940000164541"/>
<dbReference type="GO" id="GO:0003677">
    <property type="term" value="F:DNA binding"/>
    <property type="evidence" value="ECO:0007669"/>
    <property type="project" value="UniProtKB-UniRule"/>
</dbReference>
<evidence type="ECO:0000313" key="13">
    <source>
        <dbReference type="Proteomes" id="UP000694402"/>
    </source>
</evidence>
<keyword evidence="5 8" id="KW-0371">Homeobox</keyword>
<dbReference type="InterPro" id="IPR009057">
    <property type="entry name" value="Homeodomain-like_sf"/>
</dbReference>
<dbReference type="GO" id="GO:0005634">
    <property type="term" value="C:nucleus"/>
    <property type="evidence" value="ECO:0007669"/>
    <property type="project" value="UniProtKB-SubCell"/>
</dbReference>
<reference evidence="12" key="3">
    <citation type="submission" date="2025-09" db="UniProtKB">
        <authorList>
            <consortium name="Ensembl"/>
        </authorList>
    </citation>
    <scope>IDENTIFICATION</scope>
</reference>
<evidence type="ECO:0000259" key="11">
    <source>
        <dbReference type="PROSITE" id="PS50071"/>
    </source>
</evidence>
<keyword evidence="7 8" id="KW-0539">Nucleus</keyword>
<dbReference type="PROSITE" id="PS50071">
    <property type="entry name" value="HOMEOBOX_2"/>
    <property type="match status" value="1"/>
</dbReference>
<dbReference type="InterPro" id="IPR001356">
    <property type="entry name" value="HD"/>
</dbReference>
<dbReference type="Gene3D" id="1.10.10.60">
    <property type="entry name" value="Homeodomain-like"/>
    <property type="match status" value="1"/>
</dbReference>
<keyword evidence="3" id="KW-0805">Transcription regulation</keyword>
<evidence type="ECO:0000256" key="8">
    <source>
        <dbReference type="PROSITE-ProRule" id="PRU00108"/>
    </source>
</evidence>
<dbReference type="AlphaFoldDB" id="A0AAZ3Q909"/>
<proteinExistence type="inferred from homology"/>
<dbReference type="Ensembl" id="ENSOTST00005119233.1">
    <property type="protein sequence ID" value="ENSOTSP00005124850.1"/>
    <property type="gene ID" value="ENSOTSG00005051521.1"/>
</dbReference>
<feature type="DNA-binding region" description="Homeobox" evidence="8">
    <location>
        <begin position="52"/>
        <end position="124"/>
    </location>
</feature>
<dbReference type="FunFam" id="1.10.10.60:FF:000008">
    <property type="entry name" value="Pre-B-cell leukemia transcription factor 1"/>
    <property type="match status" value="1"/>
</dbReference>
<dbReference type="InterPro" id="IPR050224">
    <property type="entry name" value="TALE_homeobox"/>
</dbReference>
<dbReference type="Pfam" id="PF05920">
    <property type="entry name" value="Homeobox_KN"/>
    <property type="match status" value="1"/>
</dbReference>
<evidence type="ECO:0000256" key="7">
    <source>
        <dbReference type="ARBA" id="ARBA00023242"/>
    </source>
</evidence>
<feature type="region of interest" description="Disordered" evidence="9">
    <location>
        <begin position="247"/>
        <end position="287"/>
    </location>
</feature>
<evidence type="ECO:0000256" key="5">
    <source>
        <dbReference type="ARBA" id="ARBA00023155"/>
    </source>
</evidence>
<reference evidence="12" key="2">
    <citation type="submission" date="2025-08" db="UniProtKB">
        <authorList>
            <consortium name="Ensembl"/>
        </authorList>
    </citation>
    <scope>IDENTIFICATION</scope>
</reference>
<feature type="signal peptide" evidence="10">
    <location>
        <begin position="1"/>
        <end position="18"/>
    </location>
</feature>